<evidence type="ECO:0000313" key="2">
    <source>
        <dbReference type="Proteomes" id="UP000180235"/>
    </source>
</evidence>
<accession>A0A1J0AGR6</accession>
<dbReference type="EMBL" id="CP017675">
    <property type="protein sequence ID" value="APB35146.1"/>
    <property type="molecule type" value="Genomic_DNA"/>
</dbReference>
<proteinExistence type="predicted"/>
<dbReference type="KEGG" id="glt:GlitD10_2803"/>
<dbReference type="Gene3D" id="1.10.10.10">
    <property type="entry name" value="Winged helix-like DNA-binding domain superfamily/Winged helix DNA-binding domain"/>
    <property type="match status" value="1"/>
</dbReference>
<dbReference type="AlphaFoldDB" id="A0A1J0AGR6"/>
<dbReference type="InterPro" id="IPR036388">
    <property type="entry name" value="WH-like_DNA-bd_sf"/>
</dbReference>
<organism evidence="1 2">
    <name type="scientific">Gloeomargarita lithophora Alchichica-D10</name>
    <dbReference type="NCBI Taxonomy" id="1188229"/>
    <lineage>
        <taxon>Bacteria</taxon>
        <taxon>Bacillati</taxon>
        <taxon>Cyanobacteriota</taxon>
        <taxon>Cyanophyceae</taxon>
        <taxon>Gloeomargaritales</taxon>
        <taxon>Gloeomargaritaceae</taxon>
        <taxon>Gloeomargarita</taxon>
    </lineage>
</organism>
<keyword evidence="2" id="KW-1185">Reference proteome</keyword>
<protein>
    <submittedName>
        <fullName evidence="1">ISSoc4, transposase orfAB</fullName>
    </submittedName>
</protein>
<dbReference type="InterPro" id="IPR009057">
    <property type="entry name" value="Homeodomain-like_sf"/>
</dbReference>
<name>A0A1J0AGR6_9CYAN</name>
<gene>
    <name evidence="1" type="ORF">GlitD10_2803</name>
</gene>
<evidence type="ECO:0000313" key="1">
    <source>
        <dbReference type="EMBL" id="APB35146.1"/>
    </source>
</evidence>
<dbReference type="Proteomes" id="UP000180235">
    <property type="component" value="Chromosome"/>
</dbReference>
<reference evidence="1 2" key="1">
    <citation type="submission" date="2016-10" db="EMBL/GenBank/DDBJ databases">
        <title>Description of Gloeomargarita lithophora gen. nov., sp. nov., a thylakoid-bearing basal-branching cyanobacterium with intracellular carbonates, and proposal for Gloeomargaritales ord. nov.</title>
        <authorList>
            <person name="Moreira D."/>
            <person name="Tavera R."/>
            <person name="Benzerara K."/>
            <person name="Skouri-Panet F."/>
            <person name="Couradeau E."/>
            <person name="Gerard E."/>
            <person name="Loussert C."/>
            <person name="Novelo E."/>
            <person name="Zivanovic Y."/>
            <person name="Lopez-Garcia P."/>
        </authorList>
    </citation>
    <scope>NUCLEOTIDE SEQUENCE [LARGE SCALE GENOMIC DNA]</scope>
    <source>
        <strain evidence="1 2">D10</strain>
    </source>
</reference>
<dbReference type="SUPFAM" id="SSF46689">
    <property type="entry name" value="Homeodomain-like"/>
    <property type="match status" value="1"/>
</dbReference>
<sequence length="60" mass="6836">MPTHSLDLRQRIVAAYRLGGTSMGKVAERFMVTKRTVHHLVQQYKQTQDLTPIAERGEAI</sequence>